<evidence type="ECO:0000256" key="12">
    <source>
        <dbReference type="PIRSR" id="PIRSR028762-2"/>
    </source>
</evidence>
<dbReference type="CDD" id="cd02440">
    <property type="entry name" value="AdoMet_MTases"/>
    <property type="match status" value="1"/>
</dbReference>
<comment type="catalytic activity">
    <reaction evidence="9">
        <text>a 5'-end (5'-triphosphoguanosine)-ribonucleoside in mRNA + S-adenosyl-L-methionine = a 5'-end (N(7)-methyl 5'-triphosphoguanosine)-ribonucleoside in mRNA + S-adenosyl-L-homocysteine</text>
        <dbReference type="Rhea" id="RHEA:67008"/>
        <dbReference type="Rhea" id="RHEA-COMP:17166"/>
        <dbReference type="Rhea" id="RHEA-COMP:17167"/>
        <dbReference type="ChEBI" id="CHEBI:57856"/>
        <dbReference type="ChEBI" id="CHEBI:59789"/>
        <dbReference type="ChEBI" id="CHEBI:156461"/>
        <dbReference type="ChEBI" id="CHEBI:167617"/>
        <dbReference type="EC" id="2.1.1.56"/>
    </reaction>
</comment>
<feature type="binding site" evidence="12">
    <location>
        <begin position="44"/>
        <end position="45"/>
    </location>
    <ligand>
        <name>mRNA</name>
        <dbReference type="ChEBI" id="CHEBI:33699"/>
    </ligand>
</feature>
<evidence type="ECO:0000256" key="11">
    <source>
        <dbReference type="PIRSR" id="PIRSR028762-1"/>
    </source>
</evidence>
<dbReference type="PIRSF" id="PIRSF028762">
    <property type="entry name" value="ABD1"/>
    <property type="match status" value="1"/>
</dbReference>
<dbReference type="InterPro" id="IPR039753">
    <property type="entry name" value="RG7MT1"/>
</dbReference>
<dbReference type="AlphaFoldDB" id="A0A6G0ZRN2"/>
<evidence type="ECO:0000256" key="3">
    <source>
        <dbReference type="ARBA" id="ARBA00022664"/>
    </source>
</evidence>
<dbReference type="GO" id="GO:0004482">
    <property type="term" value="F:mRNA 5'-cap (guanine-N7-)-methyltransferase activity"/>
    <property type="evidence" value="ECO:0007669"/>
    <property type="project" value="UniProtKB-EC"/>
</dbReference>
<feature type="binding site" evidence="11">
    <location>
        <position position="98"/>
    </location>
    <ligand>
        <name>S-adenosyl-L-methionine</name>
        <dbReference type="ChEBI" id="CHEBI:59789"/>
    </ligand>
</feature>
<evidence type="ECO:0000256" key="10">
    <source>
        <dbReference type="PIRNR" id="PIRNR028762"/>
    </source>
</evidence>
<evidence type="ECO:0000256" key="6">
    <source>
        <dbReference type="ARBA" id="ARBA00022884"/>
    </source>
</evidence>
<feature type="site" description="mRNA cap binding" evidence="12">
    <location>
        <position position="84"/>
    </location>
</feature>
<feature type="site" description="mRNA cap binding" evidence="12">
    <location>
        <position position="78"/>
    </location>
</feature>
<feature type="binding site" evidence="11">
    <location>
        <position position="153"/>
    </location>
    <ligand>
        <name>S-adenosyl-L-methionine</name>
        <dbReference type="ChEBI" id="CHEBI:59789"/>
    </ligand>
</feature>
<comment type="subcellular location">
    <subcellularLocation>
        <location evidence="1 10">Nucleus</location>
    </subcellularLocation>
</comment>
<dbReference type="InterPro" id="IPR004971">
    <property type="entry name" value="mRNA_G-N7_MeTrfase_dom"/>
</dbReference>
<dbReference type="SUPFAM" id="SSF53335">
    <property type="entry name" value="S-adenosyl-L-methionine-dependent methyltransferases"/>
    <property type="match status" value="1"/>
</dbReference>
<reference evidence="14 15" key="1">
    <citation type="submission" date="2019-08" db="EMBL/GenBank/DDBJ databases">
        <title>Whole genome of Aphis craccivora.</title>
        <authorList>
            <person name="Voronova N.V."/>
            <person name="Shulinski R.S."/>
            <person name="Bandarenka Y.V."/>
            <person name="Zhorov D.G."/>
            <person name="Warner D."/>
        </authorList>
    </citation>
    <scope>NUCLEOTIDE SEQUENCE [LARGE SCALE GENOMIC DNA]</scope>
    <source>
        <strain evidence="14">180601</strain>
        <tissue evidence="14">Whole Body</tissue>
    </source>
</reference>
<evidence type="ECO:0000256" key="4">
    <source>
        <dbReference type="ARBA" id="ARBA00022679"/>
    </source>
</evidence>
<dbReference type="Proteomes" id="UP000478052">
    <property type="component" value="Unassembled WGS sequence"/>
</dbReference>
<organism evidence="14 15">
    <name type="scientific">Aphis craccivora</name>
    <name type="common">Cowpea aphid</name>
    <dbReference type="NCBI Taxonomy" id="307492"/>
    <lineage>
        <taxon>Eukaryota</taxon>
        <taxon>Metazoa</taxon>
        <taxon>Ecdysozoa</taxon>
        <taxon>Arthropoda</taxon>
        <taxon>Hexapoda</taxon>
        <taxon>Insecta</taxon>
        <taxon>Pterygota</taxon>
        <taxon>Neoptera</taxon>
        <taxon>Paraneoptera</taxon>
        <taxon>Hemiptera</taxon>
        <taxon>Sternorrhyncha</taxon>
        <taxon>Aphidomorpha</taxon>
        <taxon>Aphidoidea</taxon>
        <taxon>Aphididae</taxon>
        <taxon>Aphidini</taxon>
        <taxon>Aphis</taxon>
        <taxon>Aphis</taxon>
    </lineage>
</organism>
<dbReference type="GO" id="GO:0005634">
    <property type="term" value="C:nucleus"/>
    <property type="evidence" value="ECO:0007669"/>
    <property type="project" value="UniProtKB-SubCell"/>
</dbReference>
<evidence type="ECO:0000313" key="14">
    <source>
        <dbReference type="EMBL" id="KAF0774046.1"/>
    </source>
</evidence>
<keyword evidence="2 10" id="KW-0489">Methyltransferase</keyword>
<evidence type="ECO:0000256" key="7">
    <source>
        <dbReference type="ARBA" id="ARBA00023042"/>
    </source>
</evidence>
<dbReference type="PANTHER" id="PTHR12189">
    <property type="entry name" value="MRNA GUANINE-7- METHYLTRANSFERASE"/>
    <property type="match status" value="1"/>
</dbReference>
<gene>
    <name evidence="14" type="ORF">FWK35_00000878</name>
</gene>
<feature type="binding site" evidence="11">
    <location>
        <position position="130"/>
    </location>
    <ligand>
        <name>S-adenosyl-L-methionine</name>
        <dbReference type="ChEBI" id="CHEBI:59789"/>
    </ligand>
</feature>
<dbReference type="InterPro" id="IPR016899">
    <property type="entry name" value="mRNA_G-N7_MeTrfase_euk"/>
</dbReference>
<name>A0A6G0ZRN2_APHCR</name>
<feature type="site" description="mRNA cap binding" evidence="12">
    <location>
        <position position="241"/>
    </location>
</feature>
<dbReference type="GO" id="GO:0003723">
    <property type="term" value="F:RNA binding"/>
    <property type="evidence" value="ECO:0007669"/>
    <property type="project" value="UniProtKB-KW"/>
</dbReference>
<evidence type="ECO:0000313" key="15">
    <source>
        <dbReference type="Proteomes" id="UP000478052"/>
    </source>
</evidence>
<dbReference type="PROSITE" id="PS51562">
    <property type="entry name" value="RNA_CAP0_MT"/>
    <property type="match status" value="1"/>
</dbReference>
<keyword evidence="3 10" id="KW-0507">mRNA processing</keyword>
<evidence type="ECO:0000256" key="2">
    <source>
        <dbReference type="ARBA" id="ARBA00022603"/>
    </source>
</evidence>
<evidence type="ECO:0000256" key="1">
    <source>
        <dbReference type="ARBA" id="ARBA00004123"/>
    </source>
</evidence>
<keyword evidence="5 10" id="KW-0949">S-adenosyl-L-methionine</keyword>
<feature type="domain" description="MRNA cap 0 methyltransferase" evidence="13">
    <location>
        <begin position="35"/>
        <end position="343"/>
    </location>
</feature>
<sequence length="343" mass="39741">MVNMSEVPKSEEPLSATIARHYDNGENNLSVRNESRILYLRNFNNWVKSTLIQEAVIMLRNSRIHDGKMHVLDFACGKGGDLNKWRNSSCMEHLVAVDISPGSIANCHSRYEEMKRRNKYLFDAQFIVADCTRVNINTLFKDSSMKLHLVSCQFAFHYCFESLQQAECMLKNVSENLVSGGIFIGTIPNAREIVRRQKECGKKQFGNSIYNIEFMCDIDKPFPLFGAKYNFHLEGVVDCPEFLVYFPVLEKLAKSYGLELKMKMTFAEYFEKRSNLDAHLLNRLTALEFYPPRKGTELMGMEDEDYEKAKQFLKENKLESVGTLSKSEWEVATLYMVFMFQKM</sequence>
<feature type="site" description="mRNA cap binding" evidence="12">
    <location>
        <position position="110"/>
    </location>
</feature>
<proteinExistence type="inferred from homology"/>
<keyword evidence="6 10" id="KW-0694">RNA-binding</keyword>
<keyword evidence="7 10" id="KW-0506">mRNA capping</keyword>
<keyword evidence="8 10" id="KW-0539">Nucleus</keyword>
<dbReference type="InterPro" id="IPR029063">
    <property type="entry name" value="SAM-dependent_MTases_sf"/>
</dbReference>
<dbReference type="PANTHER" id="PTHR12189:SF2">
    <property type="entry name" value="MRNA CAP GUANINE-N7 METHYLTRANSFERASE"/>
    <property type="match status" value="1"/>
</dbReference>
<evidence type="ECO:0000259" key="13">
    <source>
        <dbReference type="PROSITE" id="PS51562"/>
    </source>
</evidence>
<comment type="similarity">
    <text evidence="10">Belongs to the class I-like SAM-binding methyltransferase superfamily. mRNA cap 0 methyltransferase family.</text>
</comment>
<feature type="site" description="mRNA cap binding" evidence="12">
    <location>
        <position position="157"/>
    </location>
</feature>
<accession>A0A6G0ZRN2</accession>
<feature type="binding site" evidence="11">
    <location>
        <position position="75"/>
    </location>
    <ligand>
        <name>S-adenosyl-L-methionine</name>
        <dbReference type="ChEBI" id="CHEBI:59789"/>
    </ligand>
</feature>
<dbReference type="OrthoDB" id="10248867at2759"/>
<keyword evidence="15" id="KW-1185">Reference proteome</keyword>
<evidence type="ECO:0000256" key="8">
    <source>
        <dbReference type="ARBA" id="ARBA00023242"/>
    </source>
</evidence>
<keyword evidence="4 10" id="KW-0808">Transferase</keyword>
<dbReference type="Gene3D" id="3.40.50.150">
    <property type="entry name" value="Vaccinia Virus protein VP39"/>
    <property type="match status" value="1"/>
</dbReference>
<dbReference type="Pfam" id="PF03291">
    <property type="entry name" value="mRNA_G-N7_MeTrfase"/>
    <property type="match status" value="1"/>
</dbReference>
<dbReference type="EMBL" id="VUJU01000012">
    <property type="protein sequence ID" value="KAF0774046.1"/>
    <property type="molecule type" value="Genomic_DNA"/>
</dbReference>
<protein>
    <recommendedName>
        <fullName evidence="10">mRNA cap guanine-N(7) methyltransferase</fullName>
        <ecNumber evidence="10">2.1.1.56</ecNumber>
    </recommendedName>
    <alternativeName>
        <fullName evidence="10">mRNA (guanine-N(7))-methyltransferase</fullName>
    </alternativeName>
    <alternativeName>
        <fullName evidence="10">mRNA cap methyltransferase</fullName>
    </alternativeName>
</protein>
<feature type="binding site" evidence="11">
    <location>
        <position position="158"/>
    </location>
    <ligand>
        <name>S-adenosyl-L-methionine</name>
        <dbReference type="ChEBI" id="CHEBI:59789"/>
    </ligand>
</feature>
<evidence type="ECO:0000256" key="9">
    <source>
        <dbReference type="ARBA" id="ARBA00044712"/>
    </source>
</evidence>
<feature type="binding site" evidence="11">
    <location>
        <position position="48"/>
    </location>
    <ligand>
        <name>S-adenosyl-L-methionine</name>
        <dbReference type="ChEBI" id="CHEBI:59789"/>
    </ligand>
</feature>
<dbReference type="EC" id="2.1.1.56" evidence="10"/>
<comment type="caution">
    <text evidence="14">The sequence shown here is derived from an EMBL/GenBank/DDBJ whole genome shotgun (WGS) entry which is preliminary data.</text>
</comment>
<feature type="site" description="mRNA cap binding" evidence="12">
    <location>
        <position position="335"/>
    </location>
</feature>
<evidence type="ECO:0000256" key="5">
    <source>
        <dbReference type="ARBA" id="ARBA00022691"/>
    </source>
</evidence>